<proteinExistence type="predicted"/>
<evidence type="ECO:0000313" key="4">
    <source>
        <dbReference type="Proteomes" id="UP000595448"/>
    </source>
</evidence>
<evidence type="ECO:0000313" key="3">
    <source>
        <dbReference type="EMBL" id="QQQ17831.1"/>
    </source>
</evidence>
<reference evidence="3 4" key="1">
    <citation type="submission" date="2021-01" db="EMBL/GenBank/DDBJ databases">
        <title>Brevundimonas vitis sp. nov., an bacterium isolated from grape (Vitis vinifera).</title>
        <authorList>
            <person name="Jiang L."/>
            <person name="Lee J."/>
        </authorList>
    </citation>
    <scope>NUCLEOTIDE SEQUENCE [LARGE SCALE GENOMIC DNA]</scope>
    <source>
        <strain evidence="3 4">GRTSA-9</strain>
    </source>
</reference>
<keyword evidence="4" id="KW-1185">Reference proteome</keyword>
<sequence>MDRETWGWGLVAVACSLVLAIKGLGLLPLGLFALAVVCAAHRPSRNLVTGPLTRFVEGRPHRWLLIGLGAALLWQLVGVELALLLAGDVLAYVELMAAVGLISANARLAPVKAAVLARVQRVQAGVGAVANRFARSVRAPRRARPRRPKCDAGAPGWAYA</sequence>
<evidence type="ECO:0000256" key="2">
    <source>
        <dbReference type="SAM" id="Phobius"/>
    </source>
</evidence>
<accession>A0ABX7BJU4</accession>
<dbReference type="Proteomes" id="UP000595448">
    <property type="component" value="Chromosome"/>
</dbReference>
<dbReference type="RefSeq" id="WP_201102207.1">
    <property type="nucleotide sequence ID" value="NZ_CP067977.1"/>
</dbReference>
<feature type="transmembrane region" description="Helical" evidence="2">
    <location>
        <begin position="89"/>
        <end position="108"/>
    </location>
</feature>
<gene>
    <name evidence="3" type="ORF">JIP62_10885</name>
</gene>
<organism evidence="3 4">
    <name type="scientific">Brevundimonas vitisensis</name>
    <dbReference type="NCBI Taxonomy" id="2800818"/>
    <lineage>
        <taxon>Bacteria</taxon>
        <taxon>Pseudomonadati</taxon>
        <taxon>Pseudomonadota</taxon>
        <taxon>Alphaproteobacteria</taxon>
        <taxon>Caulobacterales</taxon>
        <taxon>Caulobacteraceae</taxon>
        <taxon>Brevundimonas</taxon>
    </lineage>
</organism>
<dbReference type="PROSITE" id="PS51257">
    <property type="entry name" value="PROKAR_LIPOPROTEIN"/>
    <property type="match status" value="1"/>
</dbReference>
<keyword evidence="2" id="KW-1133">Transmembrane helix</keyword>
<feature type="transmembrane region" description="Helical" evidence="2">
    <location>
        <begin position="63"/>
        <end position="83"/>
    </location>
</feature>
<name>A0ABX7BJU4_9CAUL</name>
<dbReference type="EMBL" id="CP067977">
    <property type="protein sequence ID" value="QQQ17831.1"/>
    <property type="molecule type" value="Genomic_DNA"/>
</dbReference>
<keyword evidence="2" id="KW-0812">Transmembrane</keyword>
<evidence type="ECO:0000256" key="1">
    <source>
        <dbReference type="SAM" id="MobiDB-lite"/>
    </source>
</evidence>
<keyword evidence="2" id="KW-0472">Membrane</keyword>
<protein>
    <submittedName>
        <fullName evidence="3">Uncharacterized protein</fullName>
    </submittedName>
</protein>
<feature type="region of interest" description="Disordered" evidence="1">
    <location>
        <begin position="141"/>
        <end position="160"/>
    </location>
</feature>
<feature type="transmembrane region" description="Helical" evidence="2">
    <location>
        <begin position="6"/>
        <end position="37"/>
    </location>
</feature>